<name>A0A7W6FX55_9SPHN</name>
<keyword evidence="2" id="KW-1185">Reference proteome</keyword>
<evidence type="ECO:0008006" key="3">
    <source>
        <dbReference type="Google" id="ProtNLM"/>
    </source>
</evidence>
<dbReference type="EMBL" id="JACIDY010000001">
    <property type="protein sequence ID" value="MBB3938685.1"/>
    <property type="molecule type" value="Genomic_DNA"/>
</dbReference>
<gene>
    <name evidence="1" type="ORF">GGR39_000314</name>
</gene>
<reference evidence="1 2" key="1">
    <citation type="submission" date="2020-08" db="EMBL/GenBank/DDBJ databases">
        <title>Genomic Encyclopedia of Type Strains, Phase IV (KMG-IV): sequencing the most valuable type-strain genomes for metagenomic binning, comparative biology and taxonomic classification.</title>
        <authorList>
            <person name="Goeker M."/>
        </authorList>
    </citation>
    <scope>NUCLEOTIDE SEQUENCE [LARGE SCALE GENOMIC DNA]</scope>
    <source>
        <strain evidence="1 2">DSM 27568</strain>
    </source>
</reference>
<organism evidence="1 2">
    <name type="scientific">Novosphingobium fluoreni</name>
    <dbReference type="NCBI Taxonomy" id="1391222"/>
    <lineage>
        <taxon>Bacteria</taxon>
        <taxon>Pseudomonadati</taxon>
        <taxon>Pseudomonadota</taxon>
        <taxon>Alphaproteobacteria</taxon>
        <taxon>Sphingomonadales</taxon>
        <taxon>Sphingomonadaceae</taxon>
        <taxon>Novosphingobium</taxon>
    </lineage>
</organism>
<proteinExistence type="predicted"/>
<sequence length="318" mass="33801">MRIMTAVGFAAFGASAWSGTVASSAFAEAHNQSPKAAMPAECAPPLGWETIAARKPRFVVFGEIHGTKQAPVFIGDLACGLAAEGKRVLLAIEHSSTENEAFQRTWKLPQAAFAAKLKQAGWAGRADGVASEAMLALLVRLNGLARNGYAIDIVAFNGAKDEAQTRRFSHLPAQGPHEAAQAENIRTAEAAKAYDYVLILVGNIHARKRPVERSGIAFEPMAMQLGSPSAVITLNMQTAGGTTWNCQLKPGVQPKPKEEISNDAIACASYPLRANANYKRAPFIALTERSASNTDADYDGVFWLGTVDASPPAVPRGK</sequence>
<protein>
    <recommendedName>
        <fullName evidence="3">Haem-binding uptake Tiki superfamily ChaN domain-containing protein</fullName>
    </recommendedName>
</protein>
<evidence type="ECO:0000313" key="1">
    <source>
        <dbReference type="EMBL" id="MBB3938685.1"/>
    </source>
</evidence>
<dbReference type="RefSeq" id="WP_183615583.1">
    <property type="nucleotide sequence ID" value="NZ_JACIDY010000001.1"/>
</dbReference>
<evidence type="ECO:0000313" key="2">
    <source>
        <dbReference type="Proteomes" id="UP000561459"/>
    </source>
</evidence>
<comment type="caution">
    <text evidence="1">The sequence shown here is derived from an EMBL/GenBank/DDBJ whole genome shotgun (WGS) entry which is preliminary data.</text>
</comment>
<dbReference type="Proteomes" id="UP000561459">
    <property type="component" value="Unassembled WGS sequence"/>
</dbReference>
<dbReference type="AlphaFoldDB" id="A0A7W6FX55"/>
<accession>A0A7W6FX55</accession>